<evidence type="ECO:0000256" key="1">
    <source>
        <dbReference type="SAM" id="MobiDB-lite"/>
    </source>
</evidence>
<name>A0ABX2D7H2_9CYAN</name>
<dbReference type="EMBL" id="SRRZ01000156">
    <property type="protein sequence ID" value="NQE37845.1"/>
    <property type="molecule type" value="Genomic_DNA"/>
</dbReference>
<comment type="caution">
    <text evidence="2">The sequence shown here is derived from an EMBL/GenBank/DDBJ whole genome shotgun (WGS) entry which is preliminary data.</text>
</comment>
<gene>
    <name evidence="2" type="ORF">E5S67_05626</name>
</gene>
<protein>
    <submittedName>
        <fullName evidence="2">Uncharacterized protein</fullName>
    </submittedName>
</protein>
<dbReference type="Proteomes" id="UP000702425">
    <property type="component" value="Unassembled WGS sequence"/>
</dbReference>
<evidence type="ECO:0000313" key="2">
    <source>
        <dbReference type="EMBL" id="NQE37845.1"/>
    </source>
</evidence>
<organism evidence="2 3">
    <name type="scientific">Microcoleus asticus IPMA8</name>
    <dbReference type="NCBI Taxonomy" id="2563858"/>
    <lineage>
        <taxon>Bacteria</taxon>
        <taxon>Bacillati</taxon>
        <taxon>Cyanobacteriota</taxon>
        <taxon>Cyanophyceae</taxon>
        <taxon>Oscillatoriophycideae</taxon>
        <taxon>Oscillatoriales</taxon>
        <taxon>Microcoleaceae</taxon>
        <taxon>Microcoleus</taxon>
        <taxon>Microcoleus asticus</taxon>
    </lineage>
</organism>
<sequence>MSENQQHSLLTELTDLESATVSGGSITSGVSGANSSSQTDNSSSNSLNMLFFLPPPSQLYLYDPRRDRPYKTLVV</sequence>
<reference evidence="2 3" key="1">
    <citation type="journal article" date="2020" name="Sci. Rep.">
        <title>A novel cyanobacterial geosmin producer, revising GeoA distribution and dispersion patterns in Bacteria.</title>
        <authorList>
            <person name="Churro C."/>
            <person name="Semedo-Aguiar A.P."/>
            <person name="Silva A.D."/>
            <person name="Pereira-Leal J.B."/>
            <person name="Leite R.B."/>
        </authorList>
    </citation>
    <scope>NUCLEOTIDE SEQUENCE [LARGE SCALE GENOMIC DNA]</scope>
    <source>
        <strain evidence="2 3">IPMA8</strain>
    </source>
</reference>
<feature type="region of interest" description="Disordered" evidence="1">
    <location>
        <begin position="21"/>
        <end position="48"/>
    </location>
</feature>
<keyword evidence="3" id="KW-1185">Reference proteome</keyword>
<accession>A0ABX2D7H2</accession>
<proteinExistence type="predicted"/>
<evidence type="ECO:0000313" key="3">
    <source>
        <dbReference type="Proteomes" id="UP000702425"/>
    </source>
</evidence>
<dbReference type="RefSeq" id="WP_172192206.1">
    <property type="nucleotide sequence ID" value="NZ_CAWPPK010000064.1"/>
</dbReference>